<reference evidence="1" key="1">
    <citation type="journal article" date="2019" name="Science">
        <title>Mutation of a bHLH transcription factor allowed almond domestication.</title>
        <authorList>
            <person name="Sanchez-Perez R."/>
            <person name="Pavan S."/>
            <person name="Mazzeo R."/>
            <person name="Moldovan C."/>
            <person name="Aiese Cigliano R."/>
            <person name="Del Cueto J."/>
            <person name="Ricciardi F."/>
            <person name="Lotti C."/>
            <person name="Ricciardi L."/>
            <person name="Dicenta F."/>
            <person name="Lopez-Marques R.L."/>
            <person name="Lindberg Moller B."/>
        </authorList>
    </citation>
    <scope>NUCLEOTIDE SEQUENCE</scope>
</reference>
<proteinExistence type="predicted"/>
<accession>A0A4Y1QVS6</accession>
<evidence type="ECO:0000313" key="1">
    <source>
        <dbReference type="EMBL" id="BBG95963.1"/>
    </source>
</evidence>
<organism evidence="1">
    <name type="scientific">Prunus dulcis</name>
    <name type="common">Almond</name>
    <name type="synonym">Amygdalus dulcis</name>
    <dbReference type="NCBI Taxonomy" id="3755"/>
    <lineage>
        <taxon>Eukaryota</taxon>
        <taxon>Viridiplantae</taxon>
        <taxon>Streptophyta</taxon>
        <taxon>Embryophyta</taxon>
        <taxon>Tracheophyta</taxon>
        <taxon>Spermatophyta</taxon>
        <taxon>Magnoliopsida</taxon>
        <taxon>eudicotyledons</taxon>
        <taxon>Gunneridae</taxon>
        <taxon>Pentapetalae</taxon>
        <taxon>rosids</taxon>
        <taxon>fabids</taxon>
        <taxon>Rosales</taxon>
        <taxon>Rosaceae</taxon>
        <taxon>Amygdaloideae</taxon>
        <taxon>Amygdaleae</taxon>
        <taxon>Prunus</taxon>
    </lineage>
</organism>
<protein>
    <submittedName>
        <fullName evidence="1">Uncharacterized protein</fullName>
    </submittedName>
</protein>
<gene>
    <name evidence="1" type="ORF">Prudu_004632</name>
</gene>
<name>A0A4Y1QVS6_PRUDU</name>
<dbReference type="AlphaFoldDB" id="A0A4Y1QVS6"/>
<sequence>MDLNSFTEKPICWNFGNVRPSWAGVEDGRDFENGVLNSKRRVSSNGFRSLVVRAMGKKNNNGNSSNSSSSSGTTLGDVLVQAVKLLSACAVSCMPEKKSQLLGRVLHATQLFIATE</sequence>
<dbReference type="EMBL" id="AP019297">
    <property type="protein sequence ID" value="BBG95963.1"/>
    <property type="molecule type" value="Genomic_DNA"/>
</dbReference>